<comment type="similarity">
    <text evidence="2">Belongs to the AAE transporter (TC 2.A.81) family.</text>
</comment>
<keyword evidence="5 8" id="KW-0812">Transmembrane</keyword>
<dbReference type="PROSITE" id="PS51202">
    <property type="entry name" value="RCK_C"/>
    <property type="match status" value="1"/>
</dbReference>
<keyword evidence="6 8" id="KW-1133">Transmembrane helix</keyword>
<protein>
    <submittedName>
        <fullName evidence="10">Putative transport protein</fullName>
    </submittedName>
</protein>
<keyword evidence="11" id="KW-1185">Reference proteome</keyword>
<dbReference type="PANTHER" id="PTHR30445:SF10">
    <property type="entry name" value="TRANSPORT PROTEIN YBJL-RELATED"/>
    <property type="match status" value="1"/>
</dbReference>
<evidence type="ECO:0000256" key="4">
    <source>
        <dbReference type="ARBA" id="ARBA00022475"/>
    </source>
</evidence>
<dbReference type="InterPro" id="IPR036721">
    <property type="entry name" value="RCK_C_sf"/>
</dbReference>
<feature type="transmembrane region" description="Helical" evidence="8">
    <location>
        <begin position="6"/>
        <end position="28"/>
    </location>
</feature>
<feature type="transmembrane region" description="Helical" evidence="8">
    <location>
        <begin position="409"/>
        <end position="428"/>
    </location>
</feature>
<feature type="transmembrane region" description="Helical" evidence="8">
    <location>
        <begin position="504"/>
        <end position="523"/>
    </location>
</feature>
<feature type="transmembrane region" description="Helical" evidence="8">
    <location>
        <begin position="465"/>
        <end position="492"/>
    </location>
</feature>
<evidence type="ECO:0000256" key="2">
    <source>
        <dbReference type="ARBA" id="ARBA00009854"/>
    </source>
</evidence>
<name>A0A1H2UE71_THIRO</name>
<dbReference type="GO" id="GO:0005886">
    <property type="term" value="C:plasma membrane"/>
    <property type="evidence" value="ECO:0007669"/>
    <property type="project" value="UniProtKB-SubCell"/>
</dbReference>
<comment type="subcellular location">
    <subcellularLocation>
        <location evidence="1">Cell membrane</location>
        <topology evidence="1">Multi-pass membrane protein</topology>
    </subcellularLocation>
</comment>
<evidence type="ECO:0000313" key="11">
    <source>
        <dbReference type="Proteomes" id="UP000198816"/>
    </source>
</evidence>
<dbReference type="RefSeq" id="WP_093029624.1">
    <property type="nucleotide sequence ID" value="NZ_FNNZ01000005.1"/>
</dbReference>
<dbReference type="NCBIfam" id="TIGR01625">
    <property type="entry name" value="YidE_YbjL_dupl"/>
    <property type="match status" value="2"/>
</dbReference>
<feature type="transmembrane region" description="Helical" evidence="8">
    <location>
        <begin position="440"/>
        <end position="459"/>
    </location>
</feature>
<reference evidence="11" key="1">
    <citation type="submission" date="2016-10" db="EMBL/GenBank/DDBJ databases">
        <authorList>
            <person name="Varghese N."/>
            <person name="Submissions S."/>
        </authorList>
    </citation>
    <scope>NUCLEOTIDE SEQUENCE [LARGE SCALE GENOMIC DNA]</scope>
    <source>
        <strain evidence="11">DSM 217</strain>
    </source>
</reference>
<dbReference type="STRING" id="1058.SAMN05421783_10568"/>
<dbReference type="InterPro" id="IPR006037">
    <property type="entry name" value="RCK_C"/>
</dbReference>
<feature type="domain" description="RCK C-terminal" evidence="9">
    <location>
        <begin position="290"/>
        <end position="374"/>
    </location>
</feature>
<evidence type="ECO:0000256" key="5">
    <source>
        <dbReference type="ARBA" id="ARBA00022692"/>
    </source>
</evidence>
<dbReference type="GO" id="GO:0006813">
    <property type="term" value="P:potassium ion transport"/>
    <property type="evidence" value="ECO:0007669"/>
    <property type="project" value="InterPro"/>
</dbReference>
<dbReference type="Proteomes" id="UP000198816">
    <property type="component" value="Unassembled WGS sequence"/>
</dbReference>
<sequence>MTIDVFGLLGDNPILLIFTVIGLGYLVAKIRIADVPAGPVIGVLLVGLLFGHLGFAAPPGASAFGFALFIFSVGIQAGPSFFSAFAADGARYVTLACVVAVTAVALSLVLARFMGLEYGFGAGMLAGALTSTPTLAGAQDAVRSGLGSLPEAVSQAKALENIGVGYAITYVFGTLGIILVARFVPRIAGIDLPAEAAKLERERGLRRERRRGHGGSLPIVRAYRLPTDMAGKTVAQVAVQTGHLQGKVLRIKRGSALLESAPDLVLEAGDLVSVIAGIGVHEGARGKDAEEVLDPDLLNYRVTTREIVVTDVKVVGRTLKDLDLPSAYGCFATGLTRASIDLLVDPDLPLQKGDRLEVVGEKDNLHRLAETVGFVEQDLEKTDLATFAFGMIAGTVLGLVTLTLGEVSIGLGTAGGLLVVGIMIGYLGSVMPTFGQVPAAARYVLMELGLMLFMAGVGLNAGGGIVAALASVGPLVILGGGLVTLLPPLMAYLVGRRLLRMNPALLLGSITGAMTSTPALNVVTEAARSGVPALGYAGTYTFANVLLTFAGALMMRL</sequence>
<accession>A0A1H2UE71</accession>
<evidence type="ECO:0000256" key="1">
    <source>
        <dbReference type="ARBA" id="ARBA00004651"/>
    </source>
</evidence>
<dbReference type="Pfam" id="PF06826">
    <property type="entry name" value="Asp-Al_Ex"/>
    <property type="match status" value="2"/>
</dbReference>
<dbReference type="AlphaFoldDB" id="A0A1H2UE71"/>
<dbReference type="Pfam" id="PF02080">
    <property type="entry name" value="TrkA_C"/>
    <property type="match status" value="1"/>
</dbReference>
<keyword evidence="3" id="KW-0813">Transport</keyword>
<evidence type="ECO:0000256" key="6">
    <source>
        <dbReference type="ARBA" id="ARBA00022989"/>
    </source>
</evidence>
<feature type="transmembrane region" description="Helical" evidence="8">
    <location>
        <begin position="164"/>
        <end position="184"/>
    </location>
</feature>
<dbReference type="GO" id="GO:0008324">
    <property type="term" value="F:monoatomic cation transmembrane transporter activity"/>
    <property type="evidence" value="ECO:0007669"/>
    <property type="project" value="InterPro"/>
</dbReference>
<feature type="transmembrane region" description="Helical" evidence="8">
    <location>
        <begin position="40"/>
        <end position="57"/>
    </location>
</feature>
<evidence type="ECO:0000256" key="8">
    <source>
        <dbReference type="SAM" id="Phobius"/>
    </source>
</evidence>
<keyword evidence="4" id="KW-1003">Cell membrane</keyword>
<dbReference type="SUPFAM" id="SSF116726">
    <property type="entry name" value="TrkA C-terminal domain-like"/>
    <property type="match status" value="1"/>
</dbReference>
<dbReference type="PANTHER" id="PTHR30445">
    <property type="entry name" value="K(+)_H(+) ANTIPORTER SUBUNIT KHTT"/>
    <property type="match status" value="1"/>
</dbReference>
<evidence type="ECO:0000256" key="3">
    <source>
        <dbReference type="ARBA" id="ARBA00022448"/>
    </source>
</evidence>
<gene>
    <name evidence="10" type="ORF">SAMN05421783_10568</name>
</gene>
<dbReference type="InterPro" id="IPR050144">
    <property type="entry name" value="AAE_transporter"/>
</dbReference>
<proteinExistence type="inferred from homology"/>
<keyword evidence="7 8" id="KW-0472">Membrane</keyword>
<evidence type="ECO:0000259" key="9">
    <source>
        <dbReference type="PROSITE" id="PS51202"/>
    </source>
</evidence>
<feature type="transmembrane region" description="Helical" evidence="8">
    <location>
        <begin position="384"/>
        <end position="403"/>
    </location>
</feature>
<evidence type="ECO:0000256" key="7">
    <source>
        <dbReference type="ARBA" id="ARBA00023136"/>
    </source>
</evidence>
<dbReference type="OrthoDB" id="5166626at2"/>
<dbReference type="InterPro" id="IPR006512">
    <property type="entry name" value="YidE_YbjL"/>
</dbReference>
<feature type="transmembrane region" description="Helical" evidence="8">
    <location>
        <begin position="535"/>
        <end position="555"/>
    </location>
</feature>
<dbReference type="Gene3D" id="3.30.70.1450">
    <property type="entry name" value="Regulator of K+ conductance, C-terminal domain"/>
    <property type="match status" value="1"/>
</dbReference>
<evidence type="ECO:0000313" key="10">
    <source>
        <dbReference type="EMBL" id="SDW54198.1"/>
    </source>
</evidence>
<feature type="transmembrane region" description="Helical" evidence="8">
    <location>
        <begin position="92"/>
        <end position="114"/>
    </location>
</feature>
<organism evidence="10 11">
    <name type="scientific">Thiocapsa roseopersicina</name>
    <dbReference type="NCBI Taxonomy" id="1058"/>
    <lineage>
        <taxon>Bacteria</taxon>
        <taxon>Pseudomonadati</taxon>
        <taxon>Pseudomonadota</taxon>
        <taxon>Gammaproteobacteria</taxon>
        <taxon>Chromatiales</taxon>
        <taxon>Chromatiaceae</taxon>
        <taxon>Thiocapsa</taxon>
    </lineage>
</organism>
<dbReference type="EMBL" id="FNNZ01000005">
    <property type="protein sequence ID" value="SDW54198.1"/>
    <property type="molecule type" value="Genomic_DNA"/>
</dbReference>
<feature type="transmembrane region" description="Helical" evidence="8">
    <location>
        <begin position="63"/>
        <end position="85"/>
    </location>
</feature>